<protein>
    <submittedName>
        <fullName evidence="1">Uncharacterized protein</fullName>
    </submittedName>
</protein>
<organism evidence="1 2">
    <name type="scientific">Schizothecium vesticola</name>
    <dbReference type="NCBI Taxonomy" id="314040"/>
    <lineage>
        <taxon>Eukaryota</taxon>
        <taxon>Fungi</taxon>
        <taxon>Dikarya</taxon>
        <taxon>Ascomycota</taxon>
        <taxon>Pezizomycotina</taxon>
        <taxon>Sordariomycetes</taxon>
        <taxon>Sordariomycetidae</taxon>
        <taxon>Sordariales</taxon>
        <taxon>Schizotheciaceae</taxon>
        <taxon>Schizothecium</taxon>
    </lineage>
</organism>
<reference evidence="1" key="1">
    <citation type="submission" date="2023-06" db="EMBL/GenBank/DDBJ databases">
        <title>Genome-scale phylogeny and comparative genomics of the fungal order Sordariales.</title>
        <authorList>
            <consortium name="Lawrence Berkeley National Laboratory"/>
            <person name="Hensen N."/>
            <person name="Bonometti L."/>
            <person name="Westerberg I."/>
            <person name="Brannstrom I.O."/>
            <person name="Guillou S."/>
            <person name="Cros-Aarteil S."/>
            <person name="Calhoun S."/>
            <person name="Haridas S."/>
            <person name="Kuo A."/>
            <person name="Mondo S."/>
            <person name="Pangilinan J."/>
            <person name="Riley R."/>
            <person name="LaButti K."/>
            <person name="Andreopoulos B."/>
            <person name="Lipzen A."/>
            <person name="Chen C."/>
            <person name="Yanf M."/>
            <person name="Daum C."/>
            <person name="Ng V."/>
            <person name="Clum A."/>
            <person name="Steindorff A."/>
            <person name="Ohm R."/>
            <person name="Martin F."/>
            <person name="Silar P."/>
            <person name="Natvig D."/>
            <person name="Lalanne C."/>
            <person name="Gautier V."/>
            <person name="Ament-velasquez S.L."/>
            <person name="Kruys A."/>
            <person name="Hutchinson M.I."/>
            <person name="Powell A.J."/>
            <person name="Barry K."/>
            <person name="Miller A.N."/>
            <person name="Grigoriev I.V."/>
            <person name="Debuchy R."/>
            <person name="Gladieux P."/>
            <person name="Thoren M.H."/>
            <person name="Johannesson H."/>
        </authorList>
    </citation>
    <scope>NUCLEOTIDE SEQUENCE</scope>
    <source>
        <strain evidence="1">SMH3187-1</strain>
    </source>
</reference>
<name>A0AA40JYM6_9PEZI</name>
<keyword evidence="2" id="KW-1185">Reference proteome</keyword>
<sequence>MPLLIMTIPRQITYLREFLTGAILPFMMRLQTAKPANGRVNSVLSLPLQRPIHPPIIKVPGKRRQRHIYMLRPDQKTYNTRDSLVVTDPTTSLAVTGLSMGERTGSRVLQYLWSYVKDQRAHAVHLAQGVVVSTQHRGKSIHDGTRRA</sequence>
<proteinExistence type="predicted"/>
<gene>
    <name evidence="1" type="ORF">B0T18DRAFT_417565</name>
</gene>
<dbReference type="EMBL" id="JAUKUD010000006">
    <property type="protein sequence ID" value="KAK0740264.1"/>
    <property type="molecule type" value="Genomic_DNA"/>
</dbReference>
<dbReference type="AlphaFoldDB" id="A0AA40JYM6"/>
<accession>A0AA40JYM6</accession>
<evidence type="ECO:0000313" key="2">
    <source>
        <dbReference type="Proteomes" id="UP001172155"/>
    </source>
</evidence>
<evidence type="ECO:0000313" key="1">
    <source>
        <dbReference type="EMBL" id="KAK0740264.1"/>
    </source>
</evidence>
<dbReference type="Proteomes" id="UP001172155">
    <property type="component" value="Unassembled WGS sequence"/>
</dbReference>
<comment type="caution">
    <text evidence="1">The sequence shown here is derived from an EMBL/GenBank/DDBJ whole genome shotgun (WGS) entry which is preliminary data.</text>
</comment>